<sequence length="110" mass="11945">MVIVAENPFTIPAAAERVFPHWWVRRFNVTSNSPEDGEFYAELVPYNQATGNICHAEVRVIRLPLWELVAAVPEALGAMHGVFGAMGAIVAFDDARKAPVVGEEAGGEQP</sequence>
<accession>A0ABT3FWT3</accession>
<protein>
    <submittedName>
        <fullName evidence="1">Uncharacterized protein</fullName>
    </submittedName>
</protein>
<dbReference type="EMBL" id="JAPDDS010000021">
    <property type="protein sequence ID" value="MCW1887706.1"/>
    <property type="molecule type" value="Genomic_DNA"/>
</dbReference>
<proteinExistence type="predicted"/>
<evidence type="ECO:0000313" key="1">
    <source>
        <dbReference type="EMBL" id="MCW1887706.1"/>
    </source>
</evidence>
<reference evidence="1 2" key="1">
    <citation type="submission" date="2022-10" db="EMBL/GenBank/DDBJ databases">
        <title>Luteolibacter flavescens strain MCCC 1K03193, whole genome shotgun sequencing project.</title>
        <authorList>
            <person name="Zhao G."/>
            <person name="Shen L."/>
        </authorList>
    </citation>
    <scope>NUCLEOTIDE SEQUENCE [LARGE SCALE GENOMIC DNA]</scope>
    <source>
        <strain evidence="1 2">MCCC 1K03193</strain>
    </source>
</reference>
<dbReference type="Proteomes" id="UP001207930">
    <property type="component" value="Unassembled WGS sequence"/>
</dbReference>
<dbReference type="RefSeq" id="WP_264503663.1">
    <property type="nucleotide sequence ID" value="NZ_JAPDDS010000021.1"/>
</dbReference>
<name>A0ABT3FWT3_9BACT</name>
<organism evidence="1 2">
    <name type="scientific">Luteolibacter flavescens</name>
    <dbReference type="NCBI Taxonomy" id="1859460"/>
    <lineage>
        <taxon>Bacteria</taxon>
        <taxon>Pseudomonadati</taxon>
        <taxon>Verrucomicrobiota</taxon>
        <taxon>Verrucomicrobiia</taxon>
        <taxon>Verrucomicrobiales</taxon>
        <taxon>Verrucomicrobiaceae</taxon>
        <taxon>Luteolibacter</taxon>
    </lineage>
</organism>
<comment type="caution">
    <text evidence="1">The sequence shown here is derived from an EMBL/GenBank/DDBJ whole genome shotgun (WGS) entry which is preliminary data.</text>
</comment>
<evidence type="ECO:0000313" key="2">
    <source>
        <dbReference type="Proteomes" id="UP001207930"/>
    </source>
</evidence>
<keyword evidence="2" id="KW-1185">Reference proteome</keyword>
<gene>
    <name evidence="1" type="ORF">OKA04_23415</name>
</gene>